<dbReference type="RefSeq" id="WP_091343116.1">
    <property type="nucleotide sequence ID" value="NZ_FMHV01000002.1"/>
</dbReference>
<gene>
    <name evidence="4" type="ORF">GA0070624_3952</name>
</gene>
<sequence length="168" mass="17036">MTYPQPGPDATRPQPPVSGIPGPYPPAAGVEGPYPPVSGVPRPYPPMSGVPGPYPPVSAMPYRAGGYPEGGQRVAGQPPLTSGMATASLVLGILGVLGGWCLFGLPCILAVVLGHLALRETRDGTRSGHGMAVAGLVLGYVFVAPMIAFTFMVFFGSVLGAATPTPTP</sequence>
<keyword evidence="2" id="KW-0472">Membrane</keyword>
<evidence type="ECO:0000313" key="4">
    <source>
        <dbReference type="EMBL" id="SCL29791.1"/>
    </source>
</evidence>
<feature type="transmembrane region" description="Helical" evidence="2">
    <location>
        <begin position="130"/>
        <end position="155"/>
    </location>
</feature>
<dbReference type="EMBL" id="FMHV01000002">
    <property type="protein sequence ID" value="SCL29791.1"/>
    <property type="molecule type" value="Genomic_DNA"/>
</dbReference>
<reference evidence="5" key="1">
    <citation type="submission" date="2016-06" db="EMBL/GenBank/DDBJ databases">
        <authorList>
            <person name="Varghese N."/>
            <person name="Submissions Spin"/>
        </authorList>
    </citation>
    <scope>NUCLEOTIDE SEQUENCE [LARGE SCALE GENOMIC DNA]</scope>
    <source>
        <strain evidence="5">DSM 45431</strain>
    </source>
</reference>
<dbReference type="InterPro" id="IPR025241">
    <property type="entry name" value="DUF4190"/>
</dbReference>
<accession>A0A1C6SJX2</accession>
<feature type="transmembrane region" description="Helical" evidence="2">
    <location>
        <begin position="89"/>
        <end position="118"/>
    </location>
</feature>
<dbReference type="Pfam" id="PF13828">
    <property type="entry name" value="DUF4190"/>
    <property type="match status" value="1"/>
</dbReference>
<dbReference type="STRING" id="568872.GA0070624_3952"/>
<protein>
    <recommendedName>
        <fullName evidence="3">DUF4190 domain-containing protein</fullName>
    </recommendedName>
</protein>
<keyword evidence="2" id="KW-1133">Transmembrane helix</keyword>
<feature type="compositionally biased region" description="Pro residues" evidence="1">
    <location>
        <begin position="13"/>
        <end position="26"/>
    </location>
</feature>
<proteinExistence type="predicted"/>
<organism evidence="4 5">
    <name type="scientific">Micromonospora rhizosphaerae</name>
    <dbReference type="NCBI Taxonomy" id="568872"/>
    <lineage>
        <taxon>Bacteria</taxon>
        <taxon>Bacillati</taxon>
        <taxon>Actinomycetota</taxon>
        <taxon>Actinomycetes</taxon>
        <taxon>Micromonosporales</taxon>
        <taxon>Micromonosporaceae</taxon>
        <taxon>Micromonospora</taxon>
    </lineage>
</organism>
<dbReference type="AlphaFoldDB" id="A0A1C6SJX2"/>
<dbReference type="OrthoDB" id="4374883at2"/>
<evidence type="ECO:0000313" key="5">
    <source>
        <dbReference type="Proteomes" id="UP000199413"/>
    </source>
</evidence>
<evidence type="ECO:0000256" key="2">
    <source>
        <dbReference type="SAM" id="Phobius"/>
    </source>
</evidence>
<keyword evidence="2" id="KW-0812">Transmembrane</keyword>
<feature type="domain" description="DUF4190" evidence="3">
    <location>
        <begin position="84"/>
        <end position="148"/>
    </location>
</feature>
<evidence type="ECO:0000256" key="1">
    <source>
        <dbReference type="SAM" id="MobiDB-lite"/>
    </source>
</evidence>
<name>A0A1C6SJX2_9ACTN</name>
<keyword evidence="5" id="KW-1185">Reference proteome</keyword>
<dbReference type="Proteomes" id="UP000199413">
    <property type="component" value="Unassembled WGS sequence"/>
</dbReference>
<feature type="region of interest" description="Disordered" evidence="1">
    <location>
        <begin position="1"/>
        <end position="32"/>
    </location>
</feature>
<evidence type="ECO:0000259" key="3">
    <source>
        <dbReference type="Pfam" id="PF13828"/>
    </source>
</evidence>